<dbReference type="Proteomes" id="UP001604002">
    <property type="component" value="Unassembled WGS sequence"/>
</dbReference>
<dbReference type="Pfam" id="PF12974">
    <property type="entry name" value="Phosphonate-bd"/>
    <property type="match status" value="1"/>
</dbReference>
<evidence type="ECO:0000313" key="3">
    <source>
        <dbReference type="Proteomes" id="UP001604002"/>
    </source>
</evidence>
<dbReference type="PANTHER" id="PTHR30024:SF48">
    <property type="entry name" value="ABC TRANSPORTER SUBSTRATE-BINDING PROTEIN"/>
    <property type="match status" value="1"/>
</dbReference>
<dbReference type="InterPro" id="IPR006311">
    <property type="entry name" value="TAT_signal"/>
</dbReference>
<sequence length="341" mass="36838">MTFSRLPSRRLVLTAGAGLVLSSLSAVAPAAAQGEKVKLLVGYQDLTVPSTVDASKVLEGAPYEVEWVILPGPAAQLSALYSKNIDVGHMGDTSLIIEQGKAKEDWSAANPPLQIVAGWRANDAKYPPIVTVVRTDANINTLAELRGKKWAYNFGGFNYLQYVLSGLKAGLTPKDYEPVQLGDQNATAAAFNSGRVDAYSGSIAPVGEAIEKGAARVIVNSDELDIPALNVFTARGDVLKDPAKKAAIADFLARVRTHWTWYADNLDTVEKLYIEKVKQTPARAKLTTVYQKANFRPLDDNLVKREQHIADVLFEAGAIPKKIDVNVEFNRSFNAATVGGN</sequence>
<dbReference type="EMBL" id="JBAFVH010000002">
    <property type="protein sequence ID" value="MFG1371269.1"/>
    <property type="molecule type" value="Genomic_DNA"/>
</dbReference>
<accession>A0ABW6ZRD5</accession>
<proteinExistence type="predicted"/>
<protein>
    <submittedName>
        <fullName evidence="2">PhnD/SsuA/transferrin family substrate-binding protein</fullName>
    </submittedName>
</protein>
<keyword evidence="1" id="KW-0732">Signal</keyword>
<organism evidence="2 3">
    <name type="scientific">Xanthobacter oligotrophicus</name>
    <dbReference type="NCBI Taxonomy" id="2607286"/>
    <lineage>
        <taxon>Bacteria</taxon>
        <taxon>Pseudomonadati</taxon>
        <taxon>Pseudomonadota</taxon>
        <taxon>Alphaproteobacteria</taxon>
        <taxon>Hyphomicrobiales</taxon>
        <taxon>Xanthobacteraceae</taxon>
        <taxon>Xanthobacter</taxon>
    </lineage>
</organism>
<keyword evidence="3" id="KW-1185">Reference proteome</keyword>
<dbReference type="Gene3D" id="3.40.190.10">
    <property type="entry name" value="Periplasmic binding protein-like II"/>
    <property type="match status" value="2"/>
</dbReference>
<dbReference type="PROSITE" id="PS51318">
    <property type="entry name" value="TAT"/>
    <property type="match status" value="1"/>
</dbReference>
<evidence type="ECO:0000256" key="1">
    <source>
        <dbReference type="SAM" id="SignalP"/>
    </source>
</evidence>
<reference evidence="2 3" key="1">
    <citation type="submission" date="2024-02" db="EMBL/GenBank/DDBJ databases">
        <title>Expansion and revision of Xanthobacter and proposal of Roseixanthobacter gen. nov.</title>
        <authorList>
            <person name="Soltysiak M.P.M."/>
            <person name="Jalihal A."/>
            <person name="Ory A."/>
            <person name="Chrisophersen C."/>
            <person name="Lee A.D."/>
            <person name="Boulton J."/>
            <person name="Springer M."/>
        </authorList>
    </citation>
    <scope>NUCLEOTIDE SEQUENCE [LARGE SCALE GENOMIC DNA]</scope>
    <source>
        <strain evidence="2 3">23A</strain>
    </source>
</reference>
<gene>
    <name evidence="2" type="ORF">V5F32_03755</name>
</gene>
<name>A0ABW6ZRD5_9HYPH</name>
<dbReference type="SUPFAM" id="SSF53850">
    <property type="entry name" value="Periplasmic binding protein-like II"/>
    <property type="match status" value="1"/>
</dbReference>
<dbReference type="PANTHER" id="PTHR30024">
    <property type="entry name" value="ALIPHATIC SULFONATES-BINDING PROTEIN-RELATED"/>
    <property type="match status" value="1"/>
</dbReference>
<feature type="signal peptide" evidence="1">
    <location>
        <begin position="1"/>
        <end position="28"/>
    </location>
</feature>
<comment type="caution">
    <text evidence="2">The sequence shown here is derived from an EMBL/GenBank/DDBJ whole genome shotgun (WGS) entry which is preliminary data.</text>
</comment>
<feature type="chain" id="PRO_5045694998" evidence="1">
    <location>
        <begin position="29"/>
        <end position="341"/>
    </location>
</feature>
<dbReference type="RefSeq" id="WP_393991279.1">
    <property type="nucleotide sequence ID" value="NZ_JBAFVH010000002.1"/>
</dbReference>
<evidence type="ECO:0000313" key="2">
    <source>
        <dbReference type="EMBL" id="MFG1371269.1"/>
    </source>
</evidence>